<dbReference type="RefSeq" id="WP_075616203.1">
    <property type="nucleotide sequence ID" value="NZ_JACIED010000002.1"/>
</dbReference>
<dbReference type="EMBL" id="MKIN01000024">
    <property type="protein sequence ID" value="OLP48150.1"/>
    <property type="molecule type" value="Genomic_DNA"/>
</dbReference>
<name>A0A1Q9A0P7_9HYPH</name>
<comment type="caution">
    <text evidence="2">The sequence shown here is derived from an EMBL/GenBank/DDBJ whole genome shotgun (WGS) entry which is preliminary data.</text>
</comment>
<dbReference type="EMBL" id="JACIED010000002">
    <property type="protein sequence ID" value="MBB4007808.1"/>
    <property type="molecule type" value="Genomic_DNA"/>
</dbReference>
<proteinExistence type="predicted"/>
<sequence>MRFAAIYGNGAAMGFSPQAVRAMSMFQFFAAVDGWMKANVPEEENALSERERDDLWEFINR</sequence>
<evidence type="ECO:0000313" key="2">
    <source>
        <dbReference type="EMBL" id="OLP48150.1"/>
    </source>
</evidence>
<protein>
    <submittedName>
        <fullName evidence="2">Uncharacterized protein</fullName>
    </submittedName>
</protein>
<dbReference type="AlphaFoldDB" id="A0A1Q9A0P7"/>
<dbReference type="Proteomes" id="UP000185598">
    <property type="component" value="Unassembled WGS sequence"/>
</dbReference>
<gene>
    <name evidence="2" type="ORF">BJF91_08345</name>
    <name evidence="1" type="ORF">GGQ71_002071</name>
</gene>
<dbReference type="OrthoDB" id="8245380at2"/>
<evidence type="ECO:0000313" key="4">
    <source>
        <dbReference type="Proteomes" id="UP000544107"/>
    </source>
</evidence>
<evidence type="ECO:0000313" key="1">
    <source>
        <dbReference type="EMBL" id="MBB4007808.1"/>
    </source>
</evidence>
<reference evidence="2 3" key="1">
    <citation type="submission" date="2016-09" db="EMBL/GenBank/DDBJ databases">
        <title>Rhizobium oryziradicis sp. nov., isolated from the root of rice.</title>
        <authorList>
            <person name="Zhao J."/>
            <person name="Zhang X."/>
        </authorList>
    </citation>
    <scope>NUCLEOTIDE SEQUENCE [LARGE SCALE GENOMIC DNA]</scope>
    <source>
        <strain evidence="2 3">14971</strain>
    </source>
</reference>
<evidence type="ECO:0000313" key="3">
    <source>
        <dbReference type="Proteomes" id="UP000185598"/>
    </source>
</evidence>
<organism evidence="2 3">
    <name type="scientific">Allorhizobium taibaishanense</name>
    <dbReference type="NCBI Taxonomy" id="887144"/>
    <lineage>
        <taxon>Bacteria</taxon>
        <taxon>Pseudomonadati</taxon>
        <taxon>Pseudomonadota</taxon>
        <taxon>Alphaproteobacteria</taxon>
        <taxon>Hyphomicrobiales</taxon>
        <taxon>Rhizobiaceae</taxon>
        <taxon>Rhizobium/Agrobacterium group</taxon>
        <taxon>Allorhizobium</taxon>
    </lineage>
</organism>
<dbReference type="STRING" id="887144.BJF91_08345"/>
<dbReference type="Proteomes" id="UP000544107">
    <property type="component" value="Unassembled WGS sequence"/>
</dbReference>
<keyword evidence="3" id="KW-1185">Reference proteome</keyword>
<reference evidence="1 4" key="2">
    <citation type="submission" date="2020-08" db="EMBL/GenBank/DDBJ databases">
        <title>Genomic Encyclopedia of Type Strains, Phase IV (KMG-IV): sequencing the most valuable type-strain genomes for metagenomic binning, comparative biology and taxonomic classification.</title>
        <authorList>
            <person name="Goeker M."/>
        </authorList>
    </citation>
    <scope>NUCLEOTIDE SEQUENCE [LARGE SCALE GENOMIC DNA]</scope>
    <source>
        <strain evidence="1 4">DSM 100021</strain>
    </source>
</reference>
<accession>A0A1Q9A0P7</accession>